<dbReference type="Gene3D" id="1.10.443.10">
    <property type="entry name" value="Intergrase catalytic core"/>
    <property type="match status" value="1"/>
</dbReference>
<dbReference type="Gene3D" id="1.10.150.130">
    <property type="match status" value="1"/>
</dbReference>
<organism evidence="8">
    <name type="scientific">Brucella pituitosa</name>
    <dbReference type="NCBI Taxonomy" id="571256"/>
    <lineage>
        <taxon>Bacteria</taxon>
        <taxon>Pseudomonadati</taxon>
        <taxon>Pseudomonadota</taxon>
        <taxon>Alphaproteobacteria</taxon>
        <taxon>Hyphomicrobiales</taxon>
        <taxon>Brucellaceae</taxon>
        <taxon>Brucella/Ochrobactrum group</taxon>
        <taxon>Brucella</taxon>
    </lineage>
</organism>
<proteinExistence type="predicted"/>
<evidence type="ECO:0000256" key="3">
    <source>
        <dbReference type="ARBA" id="ARBA00023125"/>
    </source>
</evidence>
<dbReference type="SUPFAM" id="SSF47823">
    <property type="entry name" value="lambda integrase-like, N-terminal domain"/>
    <property type="match status" value="1"/>
</dbReference>
<dbReference type="PANTHER" id="PTHR30349">
    <property type="entry name" value="PHAGE INTEGRASE-RELATED"/>
    <property type="match status" value="1"/>
</dbReference>
<feature type="domain" description="Tyr recombinase" evidence="6">
    <location>
        <begin position="119"/>
        <end position="304"/>
    </location>
</feature>
<dbReference type="InterPro" id="IPR010998">
    <property type="entry name" value="Integrase_recombinase_N"/>
</dbReference>
<dbReference type="RefSeq" id="WP_128094928.1">
    <property type="nucleotide sequence ID" value="NZ_JBHEEN010000016.1"/>
</dbReference>
<keyword evidence="3 5" id="KW-0238">DNA-binding</keyword>
<name>A0A643ETP4_9HYPH</name>
<dbReference type="GO" id="GO:0015074">
    <property type="term" value="P:DNA integration"/>
    <property type="evidence" value="ECO:0007669"/>
    <property type="project" value="UniProtKB-KW"/>
</dbReference>
<keyword evidence="2" id="KW-0229">DNA integration</keyword>
<dbReference type="EMBL" id="VZPE01000014">
    <property type="protein sequence ID" value="KAB0566171.1"/>
    <property type="molecule type" value="Genomic_DNA"/>
</dbReference>
<evidence type="ECO:0000256" key="1">
    <source>
        <dbReference type="ARBA" id="ARBA00022829"/>
    </source>
</evidence>
<dbReference type="Pfam" id="PF02899">
    <property type="entry name" value="Phage_int_SAM_1"/>
    <property type="match status" value="1"/>
</dbReference>
<dbReference type="GO" id="GO:0006310">
    <property type="term" value="P:DNA recombination"/>
    <property type="evidence" value="ECO:0007669"/>
    <property type="project" value="UniProtKB-KW"/>
</dbReference>
<keyword evidence="1" id="KW-0159">Chromosome partition</keyword>
<evidence type="ECO:0000313" key="8">
    <source>
        <dbReference type="EMBL" id="KAB0566171.1"/>
    </source>
</evidence>
<evidence type="ECO:0000256" key="4">
    <source>
        <dbReference type="ARBA" id="ARBA00023172"/>
    </source>
</evidence>
<dbReference type="Pfam" id="PF00589">
    <property type="entry name" value="Phage_integrase"/>
    <property type="match status" value="1"/>
</dbReference>
<dbReference type="InterPro" id="IPR013762">
    <property type="entry name" value="Integrase-like_cat_sf"/>
</dbReference>
<dbReference type="AlphaFoldDB" id="A0A643ETP4"/>
<accession>A0A643ETP4</accession>
<reference evidence="8" key="1">
    <citation type="submission" date="2019-09" db="EMBL/GenBank/DDBJ databases">
        <title>Draft genome sequences of 48 bacterial type strains from the CCUG.</title>
        <authorList>
            <person name="Tunovic T."/>
            <person name="Pineiro-Iglesias B."/>
            <person name="Unosson C."/>
            <person name="Inganas E."/>
            <person name="Ohlen M."/>
            <person name="Cardew S."/>
            <person name="Jensie-Markopoulos S."/>
            <person name="Salva-Serra F."/>
            <person name="Jaen-Luchoro D."/>
            <person name="Karlsson R."/>
            <person name="Svensson-Stadler L."/>
            <person name="Chun J."/>
            <person name="Moore E."/>
        </authorList>
    </citation>
    <scope>NUCLEOTIDE SEQUENCE</scope>
    <source>
        <strain evidence="8">CCUG 50899</strain>
    </source>
</reference>
<dbReference type="InterPro" id="IPR011010">
    <property type="entry name" value="DNA_brk_join_enz"/>
</dbReference>
<sequence length="329" mass="36709">MTQLAQHLTAFLREHLPRERRASVHTCDAYAYSFQLLVTFAAGRLSKRPCLLQIEDIDVPIILAFLEHIEETRGNKARSRNARLAAVKSFFRYLEHRAPAVLDQALRVHAIPMKKIDEALVTSLSRTEVQALLNAPDGRTSSGICDRAMLHLAFAGGLRVSELVGLTLEQFDGRPPASIRIIGKGRRERVLPLWQETAAAIRAWIAVRPKDGDTALFLNNAGRMMTRSGFEYILEKHAVAAVSVAPTLATRSISPHVLRHSCAMHMLQATRDIRKVALWLGHTSLQSTEIYLRADPSEKLEMLDALVPLGIKPGKFRPPDQLIAMLAKR</sequence>
<evidence type="ECO:0000256" key="2">
    <source>
        <dbReference type="ARBA" id="ARBA00022908"/>
    </source>
</evidence>
<dbReference type="InterPro" id="IPR050090">
    <property type="entry name" value="Tyrosine_recombinase_XerCD"/>
</dbReference>
<evidence type="ECO:0000259" key="6">
    <source>
        <dbReference type="PROSITE" id="PS51898"/>
    </source>
</evidence>
<dbReference type="InterPro" id="IPR004107">
    <property type="entry name" value="Integrase_SAM-like_N"/>
</dbReference>
<gene>
    <name evidence="8" type="ORF">F7Q93_22320</name>
</gene>
<dbReference type="PROSITE" id="PS51898">
    <property type="entry name" value="TYR_RECOMBINASE"/>
    <property type="match status" value="1"/>
</dbReference>
<dbReference type="InterPro" id="IPR002104">
    <property type="entry name" value="Integrase_catalytic"/>
</dbReference>
<dbReference type="PANTHER" id="PTHR30349:SF81">
    <property type="entry name" value="TYROSINE RECOMBINASE XERC"/>
    <property type="match status" value="1"/>
</dbReference>
<feature type="domain" description="Core-binding (CB)" evidence="7">
    <location>
        <begin position="2"/>
        <end position="95"/>
    </location>
</feature>
<dbReference type="SUPFAM" id="SSF56349">
    <property type="entry name" value="DNA breaking-rejoining enzymes"/>
    <property type="match status" value="1"/>
</dbReference>
<dbReference type="InterPro" id="IPR044068">
    <property type="entry name" value="CB"/>
</dbReference>
<dbReference type="PROSITE" id="PS51900">
    <property type="entry name" value="CB"/>
    <property type="match status" value="1"/>
</dbReference>
<keyword evidence="4" id="KW-0233">DNA recombination</keyword>
<dbReference type="GO" id="GO:0003677">
    <property type="term" value="F:DNA binding"/>
    <property type="evidence" value="ECO:0007669"/>
    <property type="project" value="UniProtKB-UniRule"/>
</dbReference>
<evidence type="ECO:0000256" key="5">
    <source>
        <dbReference type="PROSITE-ProRule" id="PRU01248"/>
    </source>
</evidence>
<protein>
    <submittedName>
        <fullName evidence="8">Tyrosine-type recombinase/integrase</fullName>
    </submittedName>
</protein>
<comment type="caution">
    <text evidence="8">The sequence shown here is derived from an EMBL/GenBank/DDBJ whole genome shotgun (WGS) entry which is preliminary data.</text>
</comment>
<evidence type="ECO:0000259" key="7">
    <source>
        <dbReference type="PROSITE" id="PS51900"/>
    </source>
</evidence>
<dbReference type="GO" id="GO:0007059">
    <property type="term" value="P:chromosome segregation"/>
    <property type="evidence" value="ECO:0007669"/>
    <property type="project" value="UniProtKB-KW"/>
</dbReference>